<gene>
    <name evidence="3" type="ORF">AB0E89_36300</name>
</gene>
<feature type="region of interest" description="Disordered" evidence="1">
    <location>
        <begin position="68"/>
        <end position="87"/>
    </location>
</feature>
<keyword evidence="4" id="KW-1185">Reference proteome</keyword>
<protein>
    <recommendedName>
        <fullName evidence="5">Major facilitator superfamily (MFS) profile domain-containing protein</fullName>
    </recommendedName>
</protein>
<dbReference type="EMBL" id="JBEZVE010000024">
    <property type="protein sequence ID" value="MEU3785945.1"/>
    <property type="molecule type" value="Genomic_DNA"/>
</dbReference>
<keyword evidence="2" id="KW-0812">Transmembrane</keyword>
<reference evidence="3 4" key="1">
    <citation type="submission" date="2024-06" db="EMBL/GenBank/DDBJ databases">
        <title>The Natural Products Discovery Center: Release of the First 8490 Sequenced Strains for Exploring Actinobacteria Biosynthetic Diversity.</title>
        <authorList>
            <person name="Kalkreuter E."/>
            <person name="Kautsar S.A."/>
            <person name="Yang D."/>
            <person name="Bader C.D."/>
            <person name="Teijaro C.N."/>
            <person name="Fluegel L."/>
            <person name="Davis C.M."/>
            <person name="Simpson J.R."/>
            <person name="Lauterbach L."/>
            <person name="Steele A.D."/>
            <person name="Gui C."/>
            <person name="Meng S."/>
            <person name="Li G."/>
            <person name="Viehrig K."/>
            <person name="Ye F."/>
            <person name="Su P."/>
            <person name="Kiefer A.F."/>
            <person name="Nichols A."/>
            <person name="Cepeda A.J."/>
            <person name="Yan W."/>
            <person name="Fan B."/>
            <person name="Jiang Y."/>
            <person name="Adhikari A."/>
            <person name="Zheng C.-J."/>
            <person name="Schuster L."/>
            <person name="Cowan T.M."/>
            <person name="Smanski M.J."/>
            <person name="Chevrette M.G."/>
            <person name="De Carvalho L.P.S."/>
            <person name="Shen B."/>
        </authorList>
    </citation>
    <scope>NUCLEOTIDE SEQUENCE [LARGE SCALE GENOMIC DNA]</scope>
    <source>
        <strain evidence="3 4">NPDC033843</strain>
    </source>
</reference>
<dbReference type="Gene3D" id="1.20.1250.20">
    <property type="entry name" value="MFS general substrate transporter like domains"/>
    <property type="match status" value="1"/>
</dbReference>
<dbReference type="Proteomes" id="UP001550739">
    <property type="component" value="Unassembled WGS sequence"/>
</dbReference>
<accession>A0ABV2ZTY3</accession>
<name>A0ABV2ZTY3_9ACTN</name>
<dbReference type="InterPro" id="IPR036259">
    <property type="entry name" value="MFS_trans_sf"/>
</dbReference>
<dbReference type="RefSeq" id="WP_361707765.1">
    <property type="nucleotide sequence ID" value="NZ_JBEZVE010000024.1"/>
</dbReference>
<sequence>MATKTASGPLQCSLGVGRIGATIGPTYGAWILTLINNGDLSLHWSFYAFAIPALLTAVLTMPVPRRPWHTTANPTETPVPVAQNHGH</sequence>
<keyword evidence="2" id="KW-0472">Membrane</keyword>
<feature type="transmembrane region" description="Helical" evidence="2">
    <location>
        <begin position="44"/>
        <end position="63"/>
    </location>
</feature>
<comment type="caution">
    <text evidence="3">The sequence shown here is derived from an EMBL/GenBank/DDBJ whole genome shotgun (WGS) entry which is preliminary data.</text>
</comment>
<evidence type="ECO:0000256" key="2">
    <source>
        <dbReference type="SAM" id="Phobius"/>
    </source>
</evidence>
<keyword evidence="2" id="KW-1133">Transmembrane helix</keyword>
<dbReference type="SUPFAM" id="SSF103473">
    <property type="entry name" value="MFS general substrate transporter"/>
    <property type="match status" value="1"/>
</dbReference>
<evidence type="ECO:0008006" key="5">
    <source>
        <dbReference type="Google" id="ProtNLM"/>
    </source>
</evidence>
<evidence type="ECO:0000313" key="3">
    <source>
        <dbReference type="EMBL" id="MEU3785945.1"/>
    </source>
</evidence>
<evidence type="ECO:0000313" key="4">
    <source>
        <dbReference type="Proteomes" id="UP001550739"/>
    </source>
</evidence>
<evidence type="ECO:0000256" key="1">
    <source>
        <dbReference type="SAM" id="MobiDB-lite"/>
    </source>
</evidence>
<organism evidence="3 4">
    <name type="scientific">Streptomyces sp. 900129855</name>
    <dbReference type="NCBI Taxonomy" id="3155129"/>
    <lineage>
        <taxon>Bacteria</taxon>
        <taxon>Bacillati</taxon>
        <taxon>Actinomycetota</taxon>
        <taxon>Actinomycetes</taxon>
        <taxon>Kitasatosporales</taxon>
        <taxon>Streptomycetaceae</taxon>
        <taxon>Streptomyces</taxon>
    </lineage>
</organism>
<proteinExistence type="predicted"/>